<dbReference type="AlphaFoldDB" id="A0AA91GFB0"/>
<accession>A0AA91GFB0</accession>
<proteinExistence type="predicted"/>
<dbReference type="PANTHER" id="PTHR36433:SF2">
    <property type="entry name" value="YXEA FAMILY PROTEIN"/>
    <property type="match status" value="1"/>
</dbReference>
<dbReference type="Pfam" id="PF06486">
    <property type="entry name" value="DUF1093"/>
    <property type="match status" value="1"/>
</dbReference>
<dbReference type="Gene3D" id="2.40.50.480">
    <property type="match status" value="1"/>
</dbReference>
<protein>
    <recommendedName>
        <fullName evidence="3">Amino acid ABC transporter ATP-binding protein</fullName>
    </recommendedName>
</protein>
<name>A0AA91GFB0_9ENTE</name>
<reference evidence="1 2" key="1">
    <citation type="submission" date="2014-12" db="EMBL/GenBank/DDBJ databases">
        <title>Draft genome sequences of 29 type strains of Enterococci.</title>
        <authorList>
            <person name="Zhong Z."/>
            <person name="Sun Z."/>
            <person name="Liu W."/>
            <person name="Zhang W."/>
            <person name="Zhang H."/>
        </authorList>
    </citation>
    <scope>NUCLEOTIDE SEQUENCE [LARGE SCALE GENOMIC DNA]</scope>
    <source>
        <strain evidence="1 2">DSM 22801</strain>
    </source>
</reference>
<gene>
    <name evidence="1" type="ORF">RV15_GL002275</name>
</gene>
<dbReference type="NCBIfam" id="TIGR01655">
    <property type="entry name" value="yxeA_fam"/>
    <property type="match status" value="1"/>
</dbReference>
<organism evidence="1 2">
    <name type="scientific">Enterococcus silesiacus</name>
    <dbReference type="NCBI Taxonomy" id="332949"/>
    <lineage>
        <taxon>Bacteria</taxon>
        <taxon>Bacillati</taxon>
        <taxon>Bacillota</taxon>
        <taxon>Bacilli</taxon>
        <taxon>Lactobacillales</taxon>
        <taxon>Enterococcaceae</taxon>
        <taxon>Enterococcus</taxon>
    </lineage>
</organism>
<evidence type="ECO:0008006" key="3">
    <source>
        <dbReference type="Google" id="ProtNLM"/>
    </source>
</evidence>
<dbReference type="Proteomes" id="UP000183039">
    <property type="component" value="Unassembled WGS sequence"/>
</dbReference>
<dbReference type="PANTHER" id="PTHR36433">
    <property type="entry name" value="HYPOTHETICAL CYTOSOLIC PROTEIN"/>
    <property type="match status" value="1"/>
</dbReference>
<dbReference type="InterPro" id="IPR006542">
    <property type="entry name" value="DUF1093"/>
</dbReference>
<sequence length="131" mass="14573">MNFGGNNLKIIKAIVVLAILSGAALFGAKLYTQNKSDELSGTIDQLNPLVTNGEVYVKTKRADSINKYGITTYTQQTVDKNGNSKELTFTADHELTTDRYLKIYNKGAHVETYEEVTEETIPKKALQQLNK</sequence>
<comment type="caution">
    <text evidence="1">The sequence shown here is derived from an EMBL/GenBank/DDBJ whole genome shotgun (WGS) entry which is preliminary data.</text>
</comment>
<evidence type="ECO:0000313" key="2">
    <source>
        <dbReference type="Proteomes" id="UP000183039"/>
    </source>
</evidence>
<dbReference type="SUPFAM" id="SSF159121">
    <property type="entry name" value="BC4932-like"/>
    <property type="match status" value="1"/>
</dbReference>
<dbReference type="InterPro" id="IPR036166">
    <property type="entry name" value="YxeA-like_sf"/>
</dbReference>
<evidence type="ECO:0000313" key="1">
    <source>
        <dbReference type="EMBL" id="OJG86982.1"/>
    </source>
</evidence>
<dbReference type="EMBL" id="JXLC01000030">
    <property type="protein sequence ID" value="OJG86982.1"/>
    <property type="molecule type" value="Genomic_DNA"/>
</dbReference>